<feature type="region of interest" description="Disordered" evidence="3">
    <location>
        <begin position="89"/>
        <end position="108"/>
    </location>
</feature>
<dbReference type="SUPFAM" id="SSF52540">
    <property type="entry name" value="P-loop containing nucleoside triphosphate hydrolases"/>
    <property type="match status" value="1"/>
</dbReference>
<dbReference type="InterPro" id="IPR020849">
    <property type="entry name" value="Small_GTPase_Ras-type"/>
</dbReference>
<sequence>MMLSVLSVFKQTTSHMSTSYWQAEVHCQQCMLGILDTAGTEQLTVVRDLSMKNGQGFALVYSITAQSTDTEDVPMTLVGNKCELEDERVAGKEQGQNLARKNSSEKKPKKKLCLLEQISARLQECLIEKCQHSGL</sequence>
<keyword evidence="1" id="KW-0547">Nucleotide-binding</keyword>
<dbReference type="EMBL" id="CAJHUB010000749">
    <property type="protein sequence ID" value="CAD7680529.1"/>
    <property type="molecule type" value="Genomic_DNA"/>
</dbReference>
<dbReference type="GO" id="GO:0003924">
    <property type="term" value="F:GTPase activity"/>
    <property type="evidence" value="ECO:0007669"/>
    <property type="project" value="InterPro"/>
</dbReference>
<evidence type="ECO:0000256" key="3">
    <source>
        <dbReference type="SAM" id="MobiDB-lite"/>
    </source>
</evidence>
<dbReference type="GO" id="GO:0007165">
    <property type="term" value="P:signal transduction"/>
    <property type="evidence" value="ECO:0007669"/>
    <property type="project" value="InterPro"/>
</dbReference>
<name>A0A811Z1F1_NYCPR</name>
<evidence type="ECO:0000313" key="5">
    <source>
        <dbReference type="Proteomes" id="UP000645828"/>
    </source>
</evidence>
<gene>
    <name evidence="4" type="ORF">NYPRO_LOCUS13321</name>
</gene>
<dbReference type="SMART" id="SM00173">
    <property type="entry name" value="RAS"/>
    <property type="match status" value="1"/>
</dbReference>
<reference evidence="4" key="1">
    <citation type="submission" date="2020-12" db="EMBL/GenBank/DDBJ databases">
        <authorList>
            <consortium name="Molecular Ecology Group"/>
        </authorList>
    </citation>
    <scope>NUCLEOTIDE SEQUENCE</scope>
    <source>
        <strain evidence="4">TBG_1078</strain>
    </source>
</reference>
<dbReference type="InterPro" id="IPR027417">
    <property type="entry name" value="P-loop_NTPase"/>
</dbReference>
<dbReference type="InterPro" id="IPR001806">
    <property type="entry name" value="Small_GTPase"/>
</dbReference>
<organism evidence="4 5">
    <name type="scientific">Nyctereutes procyonoides</name>
    <name type="common">Raccoon dog</name>
    <name type="synonym">Canis procyonoides</name>
    <dbReference type="NCBI Taxonomy" id="34880"/>
    <lineage>
        <taxon>Eukaryota</taxon>
        <taxon>Metazoa</taxon>
        <taxon>Chordata</taxon>
        <taxon>Craniata</taxon>
        <taxon>Vertebrata</taxon>
        <taxon>Euteleostomi</taxon>
        <taxon>Mammalia</taxon>
        <taxon>Eutheria</taxon>
        <taxon>Laurasiatheria</taxon>
        <taxon>Carnivora</taxon>
        <taxon>Caniformia</taxon>
        <taxon>Canidae</taxon>
        <taxon>Nyctereutes</taxon>
    </lineage>
</organism>
<dbReference type="Gene3D" id="3.40.50.300">
    <property type="entry name" value="P-loop containing nucleotide triphosphate hydrolases"/>
    <property type="match status" value="2"/>
</dbReference>
<dbReference type="GO" id="GO:0005525">
    <property type="term" value="F:GTP binding"/>
    <property type="evidence" value="ECO:0007669"/>
    <property type="project" value="UniProtKB-KW"/>
</dbReference>
<keyword evidence="2" id="KW-0342">GTP-binding</keyword>
<accession>A0A811Z1F1</accession>
<evidence type="ECO:0000256" key="2">
    <source>
        <dbReference type="ARBA" id="ARBA00023134"/>
    </source>
</evidence>
<dbReference type="GO" id="GO:0016020">
    <property type="term" value="C:membrane"/>
    <property type="evidence" value="ECO:0007669"/>
    <property type="project" value="InterPro"/>
</dbReference>
<keyword evidence="5" id="KW-1185">Reference proteome</keyword>
<comment type="caution">
    <text evidence="4">The sequence shown here is derived from an EMBL/GenBank/DDBJ whole genome shotgun (WGS) entry which is preliminary data.</text>
</comment>
<evidence type="ECO:0000313" key="4">
    <source>
        <dbReference type="EMBL" id="CAD7680529.1"/>
    </source>
</evidence>
<evidence type="ECO:0000256" key="1">
    <source>
        <dbReference type="ARBA" id="ARBA00022741"/>
    </source>
</evidence>
<proteinExistence type="predicted"/>
<dbReference type="AlphaFoldDB" id="A0A811Z1F1"/>
<dbReference type="PROSITE" id="PS51421">
    <property type="entry name" value="RAS"/>
    <property type="match status" value="1"/>
</dbReference>
<dbReference type="Proteomes" id="UP000645828">
    <property type="component" value="Unassembled WGS sequence"/>
</dbReference>
<dbReference type="PANTHER" id="PTHR24070">
    <property type="entry name" value="RAS, DI-RAS, AND RHEB FAMILY MEMBERS OF SMALL GTPASE SUPERFAMILY"/>
    <property type="match status" value="1"/>
</dbReference>
<dbReference type="Pfam" id="PF00071">
    <property type="entry name" value="Ras"/>
    <property type="match status" value="1"/>
</dbReference>
<protein>
    <submittedName>
        <fullName evidence="4">(raccoon dog) hypothetical protein</fullName>
    </submittedName>
</protein>